<comment type="caution">
    <text evidence="2">The sequence shown here is derived from an EMBL/GenBank/DDBJ whole genome shotgun (WGS) entry which is preliminary data.</text>
</comment>
<evidence type="ECO:0000256" key="1">
    <source>
        <dbReference type="SAM" id="Phobius"/>
    </source>
</evidence>
<dbReference type="InterPro" id="IPR021509">
    <property type="entry name" value="DUF3169"/>
</dbReference>
<evidence type="ECO:0000313" key="3">
    <source>
        <dbReference type="Proteomes" id="UP000321363"/>
    </source>
</evidence>
<accession>A0A5C6W5Q5</accession>
<feature type="transmembrane region" description="Helical" evidence="1">
    <location>
        <begin position="87"/>
        <end position="106"/>
    </location>
</feature>
<keyword evidence="3" id="KW-1185">Reference proteome</keyword>
<gene>
    <name evidence="2" type="ORF">FS935_00570</name>
</gene>
<name>A0A5C6W5Q5_9BACI</name>
<feature type="transmembrane region" description="Helical" evidence="1">
    <location>
        <begin position="36"/>
        <end position="55"/>
    </location>
</feature>
<dbReference type="Pfam" id="PF11368">
    <property type="entry name" value="DUF3169"/>
    <property type="match status" value="1"/>
</dbReference>
<keyword evidence="1" id="KW-0472">Membrane</keyword>
<reference evidence="2 3" key="1">
    <citation type="journal article" date="2005" name="Int. J. Syst. Evol. Microbiol.">
        <title>Bacillus litoralis sp. nov., isolated from a tidal flat of the Yellow Sea in Korea.</title>
        <authorList>
            <person name="Yoon J.H."/>
            <person name="Oh T.K."/>
        </authorList>
    </citation>
    <scope>NUCLEOTIDE SEQUENCE [LARGE SCALE GENOMIC DNA]</scope>
    <source>
        <strain evidence="2 3">SW-211</strain>
    </source>
</reference>
<sequence>MKTLIRLLFSAVIGFVVVTLLLNGFTFDFTKHGETIVVGMLVLIIILLVVSLVKYRQIINLNRREVYGEDEDEVDVLIYKKFTDYSFFVQTSLTFSLVALCISATINTTLILTVLAAVGMIISYLLSMLISHLTQLIYPERSLPKLSEANYAEKLLEASDEGERHVMLIGFYKSYNLLTISLFIAILLSTVYSITSGQSQLFSIMVMGAVLLVVHGKYCASIRNK</sequence>
<evidence type="ECO:0000313" key="2">
    <source>
        <dbReference type="EMBL" id="TXC92734.1"/>
    </source>
</evidence>
<dbReference type="AlphaFoldDB" id="A0A5C6W5Q5"/>
<dbReference type="RefSeq" id="WP_146945595.1">
    <property type="nucleotide sequence ID" value="NZ_VOQF01000001.1"/>
</dbReference>
<proteinExistence type="predicted"/>
<organism evidence="2 3">
    <name type="scientific">Metabacillus litoralis</name>
    <dbReference type="NCBI Taxonomy" id="152268"/>
    <lineage>
        <taxon>Bacteria</taxon>
        <taxon>Bacillati</taxon>
        <taxon>Bacillota</taxon>
        <taxon>Bacilli</taxon>
        <taxon>Bacillales</taxon>
        <taxon>Bacillaceae</taxon>
        <taxon>Metabacillus</taxon>
    </lineage>
</organism>
<feature type="transmembrane region" description="Helical" evidence="1">
    <location>
        <begin position="174"/>
        <end position="195"/>
    </location>
</feature>
<keyword evidence="1" id="KW-1133">Transmembrane helix</keyword>
<dbReference type="EMBL" id="VOQF01000001">
    <property type="protein sequence ID" value="TXC92734.1"/>
    <property type="molecule type" value="Genomic_DNA"/>
</dbReference>
<feature type="transmembrane region" description="Helical" evidence="1">
    <location>
        <begin position="201"/>
        <end position="220"/>
    </location>
</feature>
<dbReference type="OrthoDB" id="2199273at2"/>
<keyword evidence="1" id="KW-0812">Transmembrane</keyword>
<protein>
    <submittedName>
        <fullName evidence="2">DUF3169 family protein</fullName>
    </submittedName>
</protein>
<dbReference type="Proteomes" id="UP000321363">
    <property type="component" value="Unassembled WGS sequence"/>
</dbReference>
<feature type="transmembrane region" description="Helical" evidence="1">
    <location>
        <begin position="112"/>
        <end position="138"/>
    </location>
</feature>